<dbReference type="EMBL" id="OZ035829">
    <property type="protein sequence ID" value="CAL1611037.1"/>
    <property type="molecule type" value="Genomic_DNA"/>
</dbReference>
<dbReference type="AlphaFoldDB" id="A0AAV2MCF9"/>
<protein>
    <submittedName>
        <fullName evidence="1">Uncharacterized protein</fullName>
    </submittedName>
</protein>
<organism evidence="1 2">
    <name type="scientific">Knipowitschia caucasica</name>
    <name type="common">Caucasian dwarf goby</name>
    <name type="synonym">Pomatoschistus caucasicus</name>
    <dbReference type="NCBI Taxonomy" id="637954"/>
    <lineage>
        <taxon>Eukaryota</taxon>
        <taxon>Metazoa</taxon>
        <taxon>Chordata</taxon>
        <taxon>Craniata</taxon>
        <taxon>Vertebrata</taxon>
        <taxon>Euteleostomi</taxon>
        <taxon>Actinopterygii</taxon>
        <taxon>Neopterygii</taxon>
        <taxon>Teleostei</taxon>
        <taxon>Neoteleostei</taxon>
        <taxon>Acanthomorphata</taxon>
        <taxon>Gobiaria</taxon>
        <taxon>Gobiiformes</taxon>
        <taxon>Gobioidei</taxon>
        <taxon>Gobiidae</taxon>
        <taxon>Gobiinae</taxon>
        <taxon>Knipowitschia</taxon>
    </lineage>
</organism>
<dbReference type="Proteomes" id="UP001497482">
    <property type="component" value="Chromosome 7"/>
</dbReference>
<evidence type="ECO:0000313" key="2">
    <source>
        <dbReference type="Proteomes" id="UP001497482"/>
    </source>
</evidence>
<reference evidence="1 2" key="1">
    <citation type="submission" date="2024-04" db="EMBL/GenBank/DDBJ databases">
        <authorList>
            <person name="Waldvogel A.-M."/>
            <person name="Schoenle A."/>
        </authorList>
    </citation>
    <scope>NUCLEOTIDE SEQUENCE [LARGE SCALE GENOMIC DNA]</scope>
</reference>
<gene>
    <name evidence="1" type="ORF">KC01_LOCUS37526</name>
</gene>
<sequence>MPNTSPLVFVQNKGPRVLGQVQLTQDKESLLSSSSTAVIDYRTQRSVRRSEVCGCDACADKDVCWSTARENGSLLCTSQRGEGHLRQPRTLVSQRAAREERECEDGKTLGGSRNWTSAGFMNSSVLSHNPCVYTSLSNNNICPCASQKRPGAARDRTVQALV</sequence>
<evidence type="ECO:0000313" key="1">
    <source>
        <dbReference type="EMBL" id="CAL1611037.1"/>
    </source>
</evidence>
<proteinExistence type="predicted"/>
<name>A0AAV2MCF9_KNICA</name>
<keyword evidence="2" id="KW-1185">Reference proteome</keyword>
<accession>A0AAV2MCF9</accession>